<feature type="domain" description="Cyclic nucleotide-binding" evidence="1">
    <location>
        <begin position="93"/>
        <end position="201"/>
    </location>
</feature>
<dbReference type="Gene3D" id="2.60.120.10">
    <property type="entry name" value="Jelly Rolls"/>
    <property type="match status" value="1"/>
</dbReference>
<dbReference type="InterPro" id="IPR018488">
    <property type="entry name" value="cNMP-bd_CS"/>
</dbReference>
<gene>
    <name evidence="2" type="ORF">RN001_004104</name>
</gene>
<keyword evidence="3" id="KW-1185">Reference proteome</keyword>
<name>A0AAN7SRT7_9COLE</name>
<dbReference type="PANTHER" id="PTHR23011:SF41">
    <property type="entry name" value="CYCLIC NUCLEOTIDE-BINDING DOMAIN-CONTAINING PROTEIN"/>
    <property type="match status" value="1"/>
</dbReference>
<dbReference type="PROSITE" id="PS50042">
    <property type="entry name" value="CNMP_BINDING_3"/>
    <property type="match status" value="1"/>
</dbReference>
<dbReference type="SUPFAM" id="SSF51206">
    <property type="entry name" value="cAMP-binding domain-like"/>
    <property type="match status" value="2"/>
</dbReference>
<dbReference type="PROSITE" id="PS00888">
    <property type="entry name" value="CNMP_BINDING_1"/>
    <property type="match status" value="1"/>
</dbReference>
<dbReference type="CDD" id="cd00038">
    <property type="entry name" value="CAP_ED"/>
    <property type="match status" value="1"/>
</dbReference>
<proteinExistence type="predicted"/>
<evidence type="ECO:0000313" key="2">
    <source>
        <dbReference type="EMBL" id="KAK4887833.1"/>
    </source>
</evidence>
<dbReference type="PANTHER" id="PTHR23011">
    <property type="entry name" value="CYCLIC NUCLEOTIDE-BINDING DOMAIN CONTAINING PROTEIN"/>
    <property type="match status" value="1"/>
</dbReference>
<dbReference type="InterPro" id="IPR014710">
    <property type="entry name" value="RmlC-like_jellyroll"/>
</dbReference>
<dbReference type="Proteomes" id="UP001353858">
    <property type="component" value="Unassembled WGS sequence"/>
</dbReference>
<comment type="caution">
    <text evidence="2">The sequence shown here is derived from an EMBL/GenBank/DDBJ whole genome shotgun (WGS) entry which is preliminary data.</text>
</comment>
<dbReference type="EMBL" id="JARPUR010000001">
    <property type="protein sequence ID" value="KAK4887833.1"/>
    <property type="molecule type" value="Genomic_DNA"/>
</dbReference>
<protein>
    <recommendedName>
        <fullName evidence="1">Cyclic nucleotide-binding domain-containing protein</fullName>
    </recommendedName>
</protein>
<dbReference type="InterPro" id="IPR000595">
    <property type="entry name" value="cNMP-bd_dom"/>
</dbReference>
<evidence type="ECO:0000259" key="1">
    <source>
        <dbReference type="PROSITE" id="PS50042"/>
    </source>
</evidence>
<organism evidence="2 3">
    <name type="scientific">Aquatica leii</name>
    <dbReference type="NCBI Taxonomy" id="1421715"/>
    <lineage>
        <taxon>Eukaryota</taxon>
        <taxon>Metazoa</taxon>
        <taxon>Ecdysozoa</taxon>
        <taxon>Arthropoda</taxon>
        <taxon>Hexapoda</taxon>
        <taxon>Insecta</taxon>
        <taxon>Pterygota</taxon>
        <taxon>Neoptera</taxon>
        <taxon>Endopterygota</taxon>
        <taxon>Coleoptera</taxon>
        <taxon>Polyphaga</taxon>
        <taxon>Elateriformia</taxon>
        <taxon>Elateroidea</taxon>
        <taxon>Lampyridae</taxon>
        <taxon>Luciolinae</taxon>
        <taxon>Aquatica</taxon>
    </lineage>
</organism>
<evidence type="ECO:0000313" key="3">
    <source>
        <dbReference type="Proteomes" id="UP001353858"/>
    </source>
</evidence>
<dbReference type="InterPro" id="IPR018490">
    <property type="entry name" value="cNMP-bd_dom_sf"/>
</dbReference>
<dbReference type="Pfam" id="PF00027">
    <property type="entry name" value="cNMP_binding"/>
    <property type="match status" value="1"/>
</dbReference>
<reference evidence="3" key="1">
    <citation type="submission" date="2023-01" db="EMBL/GenBank/DDBJ databases">
        <title>Key to firefly adult light organ development and bioluminescence: homeobox transcription factors regulate luciferase expression and transportation to peroxisome.</title>
        <authorList>
            <person name="Fu X."/>
        </authorList>
    </citation>
    <scope>NUCLEOTIDE SEQUENCE [LARGE SCALE GENOMIC DNA]</scope>
</reference>
<dbReference type="PROSITE" id="PS00889">
    <property type="entry name" value="CNMP_BINDING_2"/>
    <property type="match status" value="1"/>
</dbReference>
<dbReference type="SMART" id="SM00100">
    <property type="entry name" value="cNMP"/>
    <property type="match status" value="1"/>
</dbReference>
<accession>A0AAN7SRT7</accession>
<dbReference type="AlphaFoldDB" id="A0AAN7SRT7"/>
<sequence length="424" mass="47899">MADKKSRTKRPSLTPEEILAKSFRIKCRFRALVRFALANKYWLDDVEDEELGYDVQKNVILLMRKKEKKGKPTNNRTEAEKAHLNRVIGGLKCFRRYPAHVKVRLVGVTFFVYYGPGRVIVRQGDAADSLYFIIAGEIIIRQQIYDPILDKEISQDVGRKGPGAMFGEVSLLHGVPRTATILTATHCEFLRLRKGDFDVVLKATVQEQWNEICRAMNMFSYFRSWDEISIRECCILSKIQDFHMDETILGDGVGFTNHVYFIIKGTCRIIHHLMVVPYVHAGKKLYRLYEPNDEPDIRSYSRTSAFSNVDLANKTVDEHDDDNRETKNIHVSMKIAEKLSTANLPSNVEVHFMQESGDGALGENVDFGGDGNNNVGVGGSALEVVNAGDARRGRGPGEIDGAWSREEITGRLRLLGRAGRDGWT</sequence>